<organism evidence="4 5">
    <name type="scientific">Tetrahymena thermophila (strain SB210)</name>
    <dbReference type="NCBI Taxonomy" id="312017"/>
    <lineage>
        <taxon>Eukaryota</taxon>
        <taxon>Sar</taxon>
        <taxon>Alveolata</taxon>
        <taxon>Ciliophora</taxon>
        <taxon>Intramacronucleata</taxon>
        <taxon>Oligohymenophorea</taxon>
        <taxon>Hymenostomatida</taxon>
        <taxon>Tetrahymenina</taxon>
        <taxon>Tetrahymenidae</taxon>
        <taxon>Tetrahymena</taxon>
    </lineage>
</organism>
<evidence type="ECO:0000259" key="3">
    <source>
        <dbReference type="PROSITE" id="PS51840"/>
    </source>
</evidence>
<gene>
    <name evidence="4" type="ORF">TTHERM_00474510</name>
</gene>
<reference evidence="5" key="1">
    <citation type="journal article" date="2006" name="PLoS Biol.">
        <title>Macronuclear genome sequence of the ciliate Tetrahymena thermophila, a model eukaryote.</title>
        <authorList>
            <person name="Eisen J.A."/>
            <person name="Coyne R.S."/>
            <person name="Wu M."/>
            <person name="Wu D."/>
            <person name="Thiagarajan M."/>
            <person name="Wortman J.R."/>
            <person name="Badger J.H."/>
            <person name="Ren Q."/>
            <person name="Amedeo P."/>
            <person name="Jones K.M."/>
            <person name="Tallon L.J."/>
            <person name="Delcher A.L."/>
            <person name="Salzberg S.L."/>
            <person name="Silva J.C."/>
            <person name="Haas B.J."/>
            <person name="Majoros W.H."/>
            <person name="Farzad M."/>
            <person name="Carlton J.M."/>
            <person name="Smith R.K. Jr."/>
            <person name="Garg J."/>
            <person name="Pearlman R.E."/>
            <person name="Karrer K.M."/>
            <person name="Sun L."/>
            <person name="Manning G."/>
            <person name="Elde N.C."/>
            <person name="Turkewitz A.P."/>
            <person name="Asai D.J."/>
            <person name="Wilkes D.E."/>
            <person name="Wang Y."/>
            <person name="Cai H."/>
            <person name="Collins K."/>
            <person name="Stewart B.A."/>
            <person name="Lee S.R."/>
            <person name="Wilamowska K."/>
            <person name="Weinberg Z."/>
            <person name="Ruzzo W.L."/>
            <person name="Wloga D."/>
            <person name="Gaertig J."/>
            <person name="Frankel J."/>
            <person name="Tsao C.-C."/>
            <person name="Gorovsky M.A."/>
            <person name="Keeling P.J."/>
            <person name="Waller R.F."/>
            <person name="Patron N.J."/>
            <person name="Cherry J.M."/>
            <person name="Stover N.A."/>
            <person name="Krieger C.J."/>
            <person name="del Toro C."/>
            <person name="Ryder H.F."/>
            <person name="Williamson S.C."/>
            <person name="Barbeau R.A."/>
            <person name="Hamilton E.P."/>
            <person name="Orias E."/>
        </authorList>
    </citation>
    <scope>NUCLEOTIDE SEQUENCE [LARGE SCALE GENOMIC DNA]</scope>
    <source>
        <strain evidence="5">SB210</strain>
    </source>
</reference>
<protein>
    <recommendedName>
        <fullName evidence="3">C2 NT-type domain-containing protein</fullName>
    </recommendedName>
</protein>
<feature type="coiled-coil region" evidence="1">
    <location>
        <begin position="631"/>
        <end position="683"/>
    </location>
</feature>
<dbReference type="Proteomes" id="UP000009168">
    <property type="component" value="Unassembled WGS sequence"/>
</dbReference>
<dbReference type="EMBL" id="GG662472">
    <property type="protein sequence ID" value="EAS03690.2"/>
    <property type="molecule type" value="Genomic_DNA"/>
</dbReference>
<dbReference type="PROSITE" id="PS51840">
    <property type="entry name" value="C2_NT"/>
    <property type="match status" value="1"/>
</dbReference>
<feature type="compositionally biased region" description="Low complexity" evidence="2">
    <location>
        <begin position="285"/>
        <end position="310"/>
    </location>
</feature>
<evidence type="ECO:0000256" key="2">
    <source>
        <dbReference type="SAM" id="MobiDB-lite"/>
    </source>
</evidence>
<feature type="region of interest" description="Disordered" evidence="2">
    <location>
        <begin position="266"/>
        <end position="317"/>
    </location>
</feature>
<dbReference type="OrthoDB" id="301465at2759"/>
<keyword evidence="1" id="KW-0175">Coiled coil</keyword>
<feature type="coiled-coil region" evidence="1">
    <location>
        <begin position="709"/>
        <end position="743"/>
    </location>
</feature>
<sequence length="832" mass="98435">MNRQNNHQQIQNSLQNGTMKAYKFQFDLLIEHISIALSFPCQIQILWKRGTHKIYTKNKSELNLETRFADFHETLSMMTTIFQTESNAILPKKSSLTVVIQTPMGNKVGGVAILNLNEFLPNDNTSLFTMKSIKHTQSQILQLQKCPDQNAYIRVQVTSQFVSECLDNETMSIGSCGSRLHLNQEGDEYLVDYTTQQMNALGQQNSKISDERNNFTFSMNNVKSEPSLKDKTNALTQYDNFNKVPTKEQIEETLRHKKRMQQFNLPSSANVNGSAKRDKRVAAGLNTSSSSNLYQSQNQYSSNNTNQFNSAADDKNDEVSKLKYENQRLKEELLRSKFRNDTDLQSTMMNIESENERMKNAVKILEEEKQDKIEEIKRLQSKIEEFNNKLKQNLSLQEEQEEKLLQNKKANDKIVEQLENLQKEFTREMEEKQILINKLKKDKQQLIEENERIKNSSLERLEQVEQTSNKLIQQNNDLVKKKQQLMELLEEMNREKSLEKDKYERQIEINKQQIESALDSNKKLQSNYDMLFNSLNQEKLQNQQQMQQVLDKNRQLMQEIKDLQERIEEQESENMLKDQELEQLRDEIKEKEIEISQQLKGMQEIKLKIQTTQQKNEQEFLFEIRKKDDLIENQIAQIQALHTNYEELEKNFETRQQQLEERIKTIKESNNLIEQNLQKKELQVKLESERCSLIEKELEMHKQLNIQLSERYALQIQEKEAQIEQFQEQLQICQKENKQGQAAQLNQTSYETENLKIQLEEQKQLFMKKEESYKKQLQKLARMNEKLEEENMQMNLRMMKDLDQIARKQEGFSKEYSKILCERKQLNVSVSN</sequence>
<dbReference type="InterPro" id="IPR019448">
    <property type="entry name" value="NT-C2"/>
</dbReference>
<feature type="coiled-coil region" evidence="1">
    <location>
        <begin position="770"/>
        <end position="804"/>
    </location>
</feature>
<feature type="domain" description="C2 NT-type" evidence="3">
    <location>
        <begin position="14"/>
        <end position="161"/>
    </location>
</feature>
<name>I7LX36_TETTS</name>
<dbReference type="GeneID" id="7844280"/>
<proteinExistence type="predicted"/>
<dbReference type="STRING" id="312017.I7LX36"/>
<keyword evidence="5" id="KW-1185">Reference proteome</keyword>
<dbReference type="AlphaFoldDB" id="I7LX36"/>
<dbReference type="KEGG" id="tet:TTHERM_00474510"/>
<accession>I7LX36</accession>
<evidence type="ECO:0000256" key="1">
    <source>
        <dbReference type="SAM" id="Coils"/>
    </source>
</evidence>
<dbReference type="RefSeq" id="XP_001023935.2">
    <property type="nucleotide sequence ID" value="XM_001023935.2"/>
</dbReference>
<dbReference type="eggNOG" id="KOG1836">
    <property type="taxonomic scope" value="Eukaryota"/>
</dbReference>
<evidence type="ECO:0000313" key="4">
    <source>
        <dbReference type="EMBL" id="EAS03690.2"/>
    </source>
</evidence>
<evidence type="ECO:0000313" key="5">
    <source>
        <dbReference type="Proteomes" id="UP000009168"/>
    </source>
</evidence>
<dbReference type="Pfam" id="PF10358">
    <property type="entry name" value="NT-C2"/>
    <property type="match status" value="1"/>
</dbReference>
<dbReference type="InParanoid" id="I7LX36"/>